<reference evidence="1" key="1">
    <citation type="submission" date="2020-04" db="EMBL/GenBank/DDBJ databases">
        <title>Deep metagenomics examines the oral microbiome during advanced dental caries in children, revealing novel taxa and co-occurrences with host molecules.</title>
        <authorList>
            <person name="Baker J.L."/>
            <person name="Morton J.T."/>
            <person name="Dinis M."/>
            <person name="Alvarez R."/>
            <person name="Tran N.C."/>
            <person name="Knight R."/>
            <person name="Edlund A."/>
        </authorList>
    </citation>
    <scope>NUCLEOTIDE SEQUENCE</scope>
    <source>
        <strain evidence="1">JCVI_38_bin.5</strain>
    </source>
</reference>
<dbReference type="InterPro" id="IPR013321">
    <property type="entry name" value="Arc_rbn_hlx_hlx"/>
</dbReference>
<organism evidence="1 2">
    <name type="scientific">Lancefieldella rimae</name>
    <dbReference type="NCBI Taxonomy" id="1383"/>
    <lineage>
        <taxon>Bacteria</taxon>
        <taxon>Bacillati</taxon>
        <taxon>Actinomycetota</taxon>
        <taxon>Coriobacteriia</taxon>
        <taxon>Coriobacteriales</taxon>
        <taxon>Atopobiaceae</taxon>
        <taxon>Lancefieldella</taxon>
    </lineage>
</organism>
<evidence type="ECO:0000313" key="2">
    <source>
        <dbReference type="Proteomes" id="UP000698335"/>
    </source>
</evidence>
<protein>
    <submittedName>
        <fullName evidence="1">Uncharacterized protein</fullName>
    </submittedName>
</protein>
<dbReference type="AlphaFoldDB" id="A0A930YNW0"/>
<gene>
    <name evidence="1" type="ORF">HXK26_07100</name>
</gene>
<dbReference type="GO" id="GO:0006355">
    <property type="term" value="P:regulation of DNA-templated transcription"/>
    <property type="evidence" value="ECO:0007669"/>
    <property type="project" value="InterPro"/>
</dbReference>
<dbReference type="Proteomes" id="UP000698335">
    <property type="component" value="Unassembled WGS sequence"/>
</dbReference>
<evidence type="ECO:0000313" key="1">
    <source>
        <dbReference type="EMBL" id="MBF4808443.1"/>
    </source>
</evidence>
<name>A0A930YNW0_9ACTN</name>
<dbReference type="EMBL" id="JABZGW010000376">
    <property type="protein sequence ID" value="MBF4808443.1"/>
    <property type="molecule type" value="Genomic_DNA"/>
</dbReference>
<accession>A0A930YNW0</accession>
<comment type="caution">
    <text evidence="1">The sequence shown here is derived from an EMBL/GenBank/DDBJ whole genome shotgun (WGS) entry which is preliminary data.</text>
</comment>
<dbReference type="Gene3D" id="1.10.1220.10">
    <property type="entry name" value="Met repressor-like"/>
    <property type="match status" value="1"/>
</dbReference>
<sequence length="115" mass="13081">MDSIVTARVPVEVKKQVSVILESLGLNTTKLINAAFNYVLVTGKLPDANESIQSERSQKETVRKLSEKDKKELAELFGKISIPAPASFWDELGDRTYKEAISEWRMKDYEALDRY</sequence>
<proteinExistence type="predicted"/>